<evidence type="ECO:0000313" key="4">
    <source>
        <dbReference type="Proteomes" id="UP001186944"/>
    </source>
</evidence>
<evidence type="ECO:0000259" key="2">
    <source>
        <dbReference type="PROSITE" id="PS50119"/>
    </source>
</evidence>
<organism evidence="3 4">
    <name type="scientific">Pinctada imbricata</name>
    <name type="common">Atlantic pearl-oyster</name>
    <name type="synonym">Pinctada martensii</name>
    <dbReference type="NCBI Taxonomy" id="66713"/>
    <lineage>
        <taxon>Eukaryota</taxon>
        <taxon>Metazoa</taxon>
        <taxon>Spiralia</taxon>
        <taxon>Lophotrochozoa</taxon>
        <taxon>Mollusca</taxon>
        <taxon>Bivalvia</taxon>
        <taxon>Autobranchia</taxon>
        <taxon>Pteriomorphia</taxon>
        <taxon>Pterioida</taxon>
        <taxon>Pterioidea</taxon>
        <taxon>Pteriidae</taxon>
        <taxon>Pinctada</taxon>
    </lineage>
</organism>
<proteinExistence type="predicted"/>
<dbReference type="AlphaFoldDB" id="A0AA88YWV4"/>
<name>A0AA88YWV4_PINIB</name>
<reference evidence="3" key="1">
    <citation type="submission" date="2019-08" db="EMBL/GenBank/DDBJ databases">
        <title>The improved chromosome-level genome for the pearl oyster Pinctada fucata martensii using PacBio sequencing and Hi-C.</title>
        <authorList>
            <person name="Zheng Z."/>
        </authorList>
    </citation>
    <scope>NUCLEOTIDE SEQUENCE</scope>
    <source>
        <strain evidence="3">ZZ-2019</strain>
        <tissue evidence="3">Adductor muscle</tissue>
    </source>
</reference>
<evidence type="ECO:0000256" key="1">
    <source>
        <dbReference type="PROSITE-ProRule" id="PRU00024"/>
    </source>
</evidence>
<protein>
    <recommendedName>
        <fullName evidence="2">B box-type domain-containing protein</fullName>
    </recommendedName>
</protein>
<sequence length="378" mass="42592">MALSTKLGKVCQSCGREGKYNTMYLCYQCNGYHCEDCSLLHNKDHLLIPLTTDTQTSTDHSTSKPATTSALESNVEGNVLYQREGEIVNSTSLEQDKSTVYTNPRPLKATKCLTFSVERPEDKKKVWLTGLLCLLDNVVVVDADNKVLKLFDQSGTYLSSTKLKDYTSGITYVGDGTFATCGGNTVCLWTIKNRQGIFTRGKRIVSEDVSYHVDHTTYGIHFNGTYYCVLHREDNAITILDRQGRQVRKIIMKEACGKKFEFGLDIHMDSDTNNIYVPCSHEHGVLCMTMDELALWFIRLHYLPRGITEIQGILCVADNVSASLHQITKEGEYVRKLLDEEDLGGNPYCVCYGQDDRLYVSYSVLGDCKNISVYTFKK</sequence>
<dbReference type="InterPro" id="IPR000315">
    <property type="entry name" value="Znf_B-box"/>
</dbReference>
<keyword evidence="1" id="KW-0479">Metal-binding</keyword>
<keyword evidence="1" id="KW-0862">Zinc</keyword>
<comment type="caution">
    <text evidence="3">The sequence shown here is derived from an EMBL/GenBank/DDBJ whole genome shotgun (WGS) entry which is preliminary data.</text>
</comment>
<dbReference type="EMBL" id="VSWD01000001">
    <property type="protein sequence ID" value="KAK3108243.1"/>
    <property type="molecule type" value="Genomic_DNA"/>
</dbReference>
<dbReference type="Gene3D" id="2.120.10.30">
    <property type="entry name" value="TolB, C-terminal domain"/>
    <property type="match status" value="1"/>
</dbReference>
<gene>
    <name evidence="3" type="ORF">FSP39_003947</name>
</gene>
<accession>A0AA88YWV4</accession>
<dbReference type="SUPFAM" id="SSF63825">
    <property type="entry name" value="YWTD domain"/>
    <property type="match status" value="1"/>
</dbReference>
<feature type="domain" description="B box-type" evidence="2">
    <location>
        <begin position="6"/>
        <end position="50"/>
    </location>
</feature>
<dbReference type="GO" id="GO:0008270">
    <property type="term" value="F:zinc ion binding"/>
    <property type="evidence" value="ECO:0007669"/>
    <property type="project" value="UniProtKB-KW"/>
</dbReference>
<keyword evidence="1" id="KW-0863">Zinc-finger</keyword>
<dbReference type="SUPFAM" id="SSF57850">
    <property type="entry name" value="RING/U-box"/>
    <property type="match status" value="1"/>
</dbReference>
<evidence type="ECO:0000313" key="3">
    <source>
        <dbReference type="EMBL" id="KAK3108243.1"/>
    </source>
</evidence>
<keyword evidence="4" id="KW-1185">Reference proteome</keyword>
<dbReference type="Proteomes" id="UP001186944">
    <property type="component" value="Unassembled WGS sequence"/>
</dbReference>
<dbReference type="InterPro" id="IPR011042">
    <property type="entry name" value="6-blade_b-propeller_TolB-like"/>
</dbReference>
<dbReference type="PROSITE" id="PS50119">
    <property type="entry name" value="ZF_BBOX"/>
    <property type="match status" value="1"/>
</dbReference>